<dbReference type="EMBL" id="RPFW01000002">
    <property type="protein sequence ID" value="TVZ05837.1"/>
    <property type="molecule type" value="Genomic_DNA"/>
</dbReference>
<evidence type="ECO:0000313" key="2">
    <source>
        <dbReference type="EMBL" id="TVZ05837.1"/>
    </source>
</evidence>
<reference evidence="2 3" key="1">
    <citation type="submission" date="2018-11" db="EMBL/GenBank/DDBJ databases">
        <title>Trebonia kvetii gen.nov., sp.nov., a novel acidophilic actinobacterium, and proposal of the new actinobacterial family Treboniaceae fam. nov.</title>
        <authorList>
            <person name="Rapoport D."/>
            <person name="Sagova-Mareckova M."/>
            <person name="Sedlacek I."/>
            <person name="Provaznik J."/>
            <person name="Kralova S."/>
            <person name="Pavlinic D."/>
            <person name="Benes V."/>
            <person name="Kopecky J."/>
        </authorList>
    </citation>
    <scope>NUCLEOTIDE SEQUENCE [LARGE SCALE GENOMIC DNA]</scope>
    <source>
        <strain evidence="2 3">15Tr583</strain>
    </source>
</reference>
<dbReference type="PANTHER" id="PTHR37305:SF1">
    <property type="entry name" value="MEMBRANE PROTEIN"/>
    <property type="match status" value="1"/>
</dbReference>
<feature type="transmembrane region" description="Helical" evidence="1">
    <location>
        <begin position="174"/>
        <end position="194"/>
    </location>
</feature>
<comment type="caution">
    <text evidence="2">The sequence shown here is derived from an EMBL/GenBank/DDBJ whole genome shotgun (WGS) entry which is preliminary data.</text>
</comment>
<dbReference type="PANTHER" id="PTHR37305">
    <property type="entry name" value="INTEGRAL MEMBRANE PROTEIN-RELATED"/>
    <property type="match status" value="1"/>
</dbReference>
<feature type="transmembrane region" description="Helical" evidence="1">
    <location>
        <begin position="229"/>
        <end position="250"/>
    </location>
</feature>
<feature type="transmembrane region" description="Helical" evidence="1">
    <location>
        <begin position="146"/>
        <end position="167"/>
    </location>
</feature>
<feature type="transmembrane region" description="Helical" evidence="1">
    <location>
        <begin position="53"/>
        <end position="74"/>
    </location>
</feature>
<keyword evidence="1" id="KW-1133">Transmembrane helix</keyword>
<evidence type="ECO:0000256" key="1">
    <source>
        <dbReference type="SAM" id="Phobius"/>
    </source>
</evidence>
<feature type="transmembrane region" description="Helical" evidence="1">
    <location>
        <begin position="95"/>
        <end position="126"/>
    </location>
</feature>
<keyword evidence="1" id="KW-0812">Transmembrane</keyword>
<dbReference type="AlphaFoldDB" id="A0A6P2C4E7"/>
<keyword evidence="3" id="KW-1185">Reference proteome</keyword>
<protein>
    <submittedName>
        <fullName evidence="2">ABC transporter permease</fullName>
    </submittedName>
</protein>
<keyword evidence="1" id="KW-0472">Membrane</keyword>
<accession>A0A6P2C4E7</accession>
<name>A0A6P2C4E7_9ACTN</name>
<dbReference type="OrthoDB" id="3297985at2"/>
<dbReference type="Proteomes" id="UP000460272">
    <property type="component" value="Unassembled WGS sequence"/>
</dbReference>
<gene>
    <name evidence="2" type="ORF">EAS64_12310</name>
</gene>
<organism evidence="2 3">
    <name type="scientific">Trebonia kvetii</name>
    <dbReference type="NCBI Taxonomy" id="2480626"/>
    <lineage>
        <taxon>Bacteria</taxon>
        <taxon>Bacillati</taxon>
        <taxon>Actinomycetota</taxon>
        <taxon>Actinomycetes</taxon>
        <taxon>Streptosporangiales</taxon>
        <taxon>Treboniaceae</taxon>
        <taxon>Trebonia</taxon>
    </lineage>
</organism>
<proteinExistence type="predicted"/>
<sequence>MLALRAEWTKYRTVAEPWWLLAGVVALTVTVGAAATSAAQCQSAACGIDPAQVSFTGIYLGQAVIAVAGVLAIGNEYSTGMIKLSLTAMPRRLTWFFAKAAVLTAPALIASTMAVAGSALAGRLILPGDGFTPAHGYPSLTSATDLRAAVGAVFYLTLIALLSLGVAAAVRDSAAAIGLVLGLLYLFPIAAALVSNPPLSRHLDQTGPLPAGLDAQATIGLNNLPLTPWQGLGVVALWAAGALVLGSLVLKYRDA</sequence>
<evidence type="ECO:0000313" key="3">
    <source>
        <dbReference type="Proteomes" id="UP000460272"/>
    </source>
</evidence>